<comment type="caution">
    <text evidence="2">The sequence shown here is derived from an EMBL/GenBank/DDBJ whole genome shotgun (WGS) entry which is preliminary data.</text>
</comment>
<dbReference type="AlphaFoldDB" id="A0A1S9D975"/>
<evidence type="ECO:0000313" key="3">
    <source>
        <dbReference type="Proteomes" id="UP000190312"/>
    </source>
</evidence>
<evidence type="ECO:0000313" key="2">
    <source>
        <dbReference type="EMBL" id="OOO05640.1"/>
    </source>
</evidence>
<dbReference type="Proteomes" id="UP000190312">
    <property type="component" value="Unassembled WGS sequence"/>
</dbReference>
<sequence>MDEPIDINNPNDYAKIDELTAQGLLDRDAVLYKLTRRICKFGVIKSESELPHLRRTFDSLAVQENGTKTLTQTGFLSFLESTGFLPPSMRDTGALVYRSLLYLSQYPFHQPIPDSLTYMGLIRALAWTMAWRTRPIHEACRWSRTRSPADSRRQLFQSFATGRDGKSVPFDAEYAKAQAQRRAFDFACASHDSITCIFPKTNYDDHGDEMFHDILDVLFSIQPQIIWLAPPPRDCFRATARKLAGDERLPDLSIPQDQFRAIVKLLVMASIRGPTVPVEELIDLDHVVDCMVNRAIQRPDIGITWDMYDQAARNGMPMLMDCLTCLLTPLYKDPEDKDYALNNPRPGKVATLPIFAQMGSLGIFGLSRDLQEYKYYDLRTTSVTASTIADDLDAFPKAQLILLLSGKDLQTGKKTLFGYYVPLLEIRHAPFLFQLSDTSDSFRGNGPRPGHELDGGELIIGQRGNGAALMLRQDAKRAIVSHNVSDQFEPMYAANAWRGDCQIKFDVDEIELWMLPEDEEENEEGDGGEDGETDKEENGEKDEEEDES</sequence>
<proteinExistence type="predicted"/>
<dbReference type="VEuPathDB" id="FungiDB:AO090120000060"/>
<organism evidence="2 3">
    <name type="scientific">Aspergillus oryzae</name>
    <name type="common">Yellow koji mold</name>
    <dbReference type="NCBI Taxonomy" id="5062"/>
    <lineage>
        <taxon>Eukaryota</taxon>
        <taxon>Fungi</taxon>
        <taxon>Dikarya</taxon>
        <taxon>Ascomycota</taxon>
        <taxon>Pezizomycotina</taxon>
        <taxon>Eurotiomycetes</taxon>
        <taxon>Eurotiomycetidae</taxon>
        <taxon>Eurotiales</taxon>
        <taxon>Aspergillaceae</taxon>
        <taxon>Aspergillus</taxon>
        <taxon>Aspergillus subgen. Circumdati</taxon>
    </lineage>
</organism>
<accession>A0A1S9D975</accession>
<evidence type="ECO:0000256" key="1">
    <source>
        <dbReference type="SAM" id="MobiDB-lite"/>
    </source>
</evidence>
<name>A0A1S9D975_ASPOZ</name>
<gene>
    <name evidence="2" type="ORF">OAory_01071560</name>
</gene>
<reference evidence="2 3" key="1">
    <citation type="submission" date="2016-10" db="EMBL/GenBank/DDBJ databases">
        <title>Genome sequencing of Aspergillus oryzae BCC7051.</title>
        <authorList>
            <person name="Thammarongtham C."/>
            <person name="Vorapreeda T."/>
            <person name="Nookaew I."/>
            <person name="Srisuk T."/>
            <person name="Land M."/>
            <person name="Jeennor S."/>
            <person name="Laoteng K."/>
        </authorList>
    </citation>
    <scope>NUCLEOTIDE SEQUENCE [LARGE SCALE GENOMIC DNA]</scope>
    <source>
        <strain evidence="2 3">BCC7051</strain>
    </source>
</reference>
<protein>
    <submittedName>
        <fullName evidence="2">TLDc</fullName>
    </submittedName>
</protein>
<dbReference type="EMBL" id="MKZY01000009">
    <property type="protein sequence ID" value="OOO05640.1"/>
    <property type="molecule type" value="Genomic_DNA"/>
</dbReference>
<dbReference type="VEuPathDB" id="FungiDB:AO090120000059"/>
<dbReference type="OrthoDB" id="5377405at2759"/>
<dbReference type="eggNOG" id="ENOG502SRSE">
    <property type="taxonomic scope" value="Eukaryota"/>
</dbReference>
<feature type="region of interest" description="Disordered" evidence="1">
    <location>
        <begin position="514"/>
        <end position="548"/>
    </location>
</feature>